<dbReference type="Proteomes" id="UP000829647">
    <property type="component" value="Chromosome"/>
</dbReference>
<name>A0ABY4JBN3_9BACT</name>
<protein>
    <submittedName>
        <fullName evidence="1">Uncharacterized protein</fullName>
    </submittedName>
</protein>
<proteinExistence type="predicted"/>
<evidence type="ECO:0000313" key="1">
    <source>
        <dbReference type="EMBL" id="UPL50225.1"/>
    </source>
</evidence>
<organism evidence="1 2">
    <name type="scientific">Hymenobacter sublimis</name>
    <dbReference type="NCBI Taxonomy" id="2933777"/>
    <lineage>
        <taxon>Bacteria</taxon>
        <taxon>Pseudomonadati</taxon>
        <taxon>Bacteroidota</taxon>
        <taxon>Cytophagia</taxon>
        <taxon>Cytophagales</taxon>
        <taxon>Hymenobacteraceae</taxon>
        <taxon>Hymenobacter</taxon>
    </lineage>
</organism>
<accession>A0ABY4JBN3</accession>
<dbReference type="RefSeq" id="WP_247976265.1">
    <property type="nucleotide sequence ID" value="NZ_CP095848.1"/>
</dbReference>
<keyword evidence="2" id="KW-1185">Reference proteome</keyword>
<dbReference type="EMBL" id="CP095848">
    <property type="protein sequence ID" value="UPL50225.1"/>
    <property type="molecule type" value="Genomic_DNA"/>
</dbReference>
<reference evidence="1 2" key="1">
    <citation type="submission" date="2022-04" db="EMBL/GenBank/DDBJ databases">
        <title>Hymenobacter sp. isolated from the air.</title>
        <authorList>
            <person name="Won M."/>
            <person name="Lee C.-M."/>
            <person name="Woen H.-Y."/>
            <person name="Kwon S.-W."/>
        </authorList>
    </citation>
    <scope>NUCLEOTIDE SEQUENCE [LARGE SCALE GENOMIC DNA]</scope>
    <source>
        <strain evidence="2">5516 S-25</strain>
    </source>
</reference>
<sequence>MQNFLLAFKDPINIEQLSSDLGYSSDCIDKDHYESGRYILSNYDGVIWIRFHENIKQNDSIS</sequence>
<gene>
    <name evidence="1" type="ORF">MWH26_04780</name>
</gene>
<evidence type="ECO:0000313" key="2">
    <source>
        <dbReference type="Proteomes" id="UP000829647"/>
    </source>
</evidence>